<dbReference type="EMBL" id="LR797187">
    <property type="protein sequence ID" value="CAB4192305.1"/>
    <property type="molecule type" value="Genomic_DNA"/>
</dbReference>
<proteinExistence type="predicted"/>
<evidence type="ECO:0000313" key="1">
    <source>
        <dbReference type="EMBL" id="CAB4192305.1"/>
    </source>
</evidence>
<protein>
    <submittedName>
        <fullName evidence="1">Uncharacterized protein</fullName>
    </submittedName>
</protein>
<organism evidence="1">
    <name type="scientific">uncultured Caudovirales phage</name>
    <dbReference type="NCBI Taxonomy" id="2100421"/>
    <lineage>
        <taxon>Viruses</taxon>
        <taxon>Duplodnaviria</taxon>
        <taxon>Heunggongvirae</taxon>
        <taxon>Uroviricota</taxon>
        <taxon>Caudoviricetes</taxon>
        <taxon>Peduoviridae</taxon>
        <taxon>Maltschvirus</taxon>
        <taxon>Maltschvirus maltsch</taxon>
    </lineage>
</organism>
<dbReference type="Gene3D" id="1.10.530.10">
    <property type="match status" value="1"/>
</dbReference>
<accession>A0A6J5RJ38</accession>
<reference evidence="1" key="1">
    <citation type="submission" date="2020-05" db="EMBL/GenBank/DDBJ databases">
        <authorList>
            <person name="Chiriac C."/>
            <person name="Salcher M."/>
            <person name="Ghai R."/>
            <person name="Kavagutti S V."/>
        </authorList>
    </citation>
    <scope>NUCLEOTIDE SEQUENCE</scope>
</reference>
<name>A0A6J5RJ38_9CAUD</name>
<sequence>MNFPPIVALLLLGCTASAQSDARMLYAIGQVEGGERLQVGDNGKAVGLYQMHPLAWQDGNAQLTREGLTPYPRSQWRTAVAQDMVALAYLRALRGRLTARGIPSPSPECLALCWNLGFAGAEAIGFRLSAAPPARASYARRVGNLVR</sequence>
<gene>
    <name evidence="1" type="ORF">UFOVP1233_26</name>
</gene>